<dbReference type="EMBL" id="MHQY01000036">
    <property type="protein sequence ID" value="OHA12965.1"/>
    <property type="molecule type" value="Genomic_DNA"/>
</dbReference>
<evidence type="ECO:0000313" key="1">
    <source>
        <dbReference type="EMBL" id="OHA12965.1"/>
    </source>
</evidence>
<name>A0A1G2LMW8_9BACT</name>
<protein>
    <recommendedName>
        <fullName evidence="3">Glycosidase related protein</fullName>
    </recommendedName>
</protein>
<comment type="caution">
    <text evidence="1">The sequence shown here is derived from an EMBL/GenBank/DDBJ whole genome shotgun (WGS) entry which is preliminary data.</text>
</comment>
<accession>A0A1G2LMW8</accession>
<reference evidence="1 2" key="1">
    <citation type="journal article" date="2016" name="Nat. Commun.">
        <title>Thousands of microbial genomes shed light on interconnected biogeochemical processes in an aquifer system.</title>
        <authorList>
            <person name="Anantharaman K."/>
            <person name="Brown C.T."/>
            <person name="Hug L.A."/>
            <person name="Sharon I."/>
            <person name="Castelle C.J."/>
            <person name="Probst A.J."/>
            <person name="Thomas B.C."/>
            <person name="Singh A."/>
            <person name="Wilkins M.J."/>
            <person name="Karaoz U."/>
            <person name="Brodie E.L."/>
            <person name="Williams K.H."/>
            <person name="Hubbard S.S."/>
            <person name="Banfield J.F."/>
        </authorList>
    </citation>
    <scope>NUCLEOTIDE SEQUENCE [LARGE SCALE GENOMIC DNA]</scope>
</reference>
<gene>
    <name evidence="1" type="ORF">A3G49_00510</name>
</gene>
<dbReference type="Proteomes" id="UP000177171">
    <property type="component" value="Unassembled WGS sequence"/>
</dbReference>
<sequence length="433" mass="50877">MSHVTSLEPYEKIAKILRTDKDVVKSVEDFMSFFVGHNSTIERIYEENERVISQKMGLLEISQKSAKNIYDALIKKIETDDKRLNSFIHQENIGNMEGFYNLITLSNNLANVGSGFFLKEEVAKKLIRHDPPSRIMNFLGYINVDEMLKKENVLELFSALRFIEGNEWLNNVFFKQYADLKPDDFEERPIRAILLDKKWSQPAEEFIKKKFHNVSHLKELGIIFIIPTFMGISGETMRTLTLVLHYFHEIKFYSMLFKKYAGGAKDEFSKKIVSSLRGDVLDKRFPEDDLGKKWLIVQRYLAKDDEFDWRLFYPHVNPEAIHWSKAEDDIARLGEKYGELGFSFWENLNHIGDFFPDEAGVDILVSFNLIDVAMSLVQKKQLIKYLYHHQEAMWNKIFSEFMGHERMEQMIIDNFDKGYINLENPNFKIPNSK</sequence>
<evidence type="ECO:0008006" key="3">
    <source>
        <dbReference type="Google" id="ProtNLM"/>
    </source>
</evidence>
<dbReference type="AlphaFoldDB" id="A0A1G2LMW8"/>
<organism evidence="1 2">
    <name type="scientific">Candidatus Sungbacteria bacterium RIFCSPLOWO2_12_FULL_41_11</name>
    <dbReference type="NCBI Taxonomy" id="1802286"/>
    <lineage>
        <taxon>Bacteria</taxon>
        <taxon>Candidatus Sungiibacteriota</taxon>
    </lineage>
</organism>
<evidence type="ECO:0000313" key="2">
    <source>
        <dbReference type="Proteomes" id="UP000177171"/>
    </source>
</evidence>
<proteinExistence type="predicted"/>